<evidence type="ECO:0000256" key="4">
    <source>
        <dbReference type="ARBA" id="ARBA00022679"/>
    </source>
</evidence>
<comment type="caution">
    <text evidence="10">Lacks conserved residue(s) required for the propagation of feature annotation.</text>
</comment>
<gene>
    <name evidence="10 14" type="primary">miaA</name>
    <name evidence="14" type="ORF">FC093_06685</name>
</gene>
<dbReference type="Gene3D" id="1.10.20.140">
    <property type="match status" value="1"/>
</dbReference>
<dbReference type="OrthoDB" id="9776390at2"/>
<comment type="function">
    <text evidence="2 10 12">Catalyzes the transfer of a dimethylallyl group onto the adenine at position 37 in tRNAs that read codons beginning with uridine, leading to the formation of N6-(dimethylallyl)adenosine (i(6)A).</text>
</comment>
<dbReference type="EC" id="2.5.1.75" evidence="10"/>
<feature type="region of interest" description="Interaction with substrate tRNA" evidence="10">
    <location>
        <begin position="163"/>
        <end position="167"/>
    </location>
</feature>
<accession>A0A4U3L5U5</accession>
<dbReference type="GO" id="GO:0005524">
    <property type="term" value="F:ATP binding"/>
    <property type="evidence" value="ECO:0007669"/>
    <property type="project" value="UniProtKB-UniRule"/>
</dbReference>
<comment type="similarity">
    <text evidence="3 10 13">Belongs to the IPP transferase family.</text>
</comment>
<feature type="binding site" evidence="10">
    <location>
        <begin position="16"/>
        <end position="21"/>
    </location>
    <ligand>
        <name>substrate</name>
    </ligand>
</feature>
<dbReference type="EMBL" id="SZQL01000004">
    <property type="protein sequence ID" value="TKK69769.1"/>
    <property type="molecule type" value="Genomic_DNA"/>
</dbReference>
<evidence type="ECO:0000256" key="1">
    <source>
        <dbReference type="ARBA" id="ARBA00001946"/>
    </source>
</evidence>
<comment type="catalytic activity">
    <reaction evidence="9 10 11">
        <text>adenosine(37) in tRNA + dimethylallyl diphosphate = N(6)-dimethylallyladenosine(37) in tRNA + diphosphate</text>
        <dbReference type="Rhea" id="RHEA:26482"/>
        <dbReference type="Rhea" id="RHEA-COMP:10162"/>
        <dbReference type="Rhea" id="RHEA-COMP:10375"/>
        <dbReference type="ChEBI" id="CHEBI:33019"/>
        <dbReference type="ChEBI" id="CHEBI:57623"/>
        <dbReference type="ChEBI" id="CHEBI:74411"/>
        <dbReference type="ChEBI" id="CHEBI:74415"/>
        <dbReference type="EC" id="2.5.1.75"/>
    </reaction>
</comment>
<evidence type="ECO:0000256" key="11">
    <source>
        <dbReference type="RuleBase" id="RU003783"/>
    </source>
</evidence>
<dbReference type="PANTHER" id="PTHR11088:SF60">
    <property type="entry name" value="TRNA DIMETHYLALLYLTRANSFERASE"/>
    <property type="match status" value="1"/>
</dbReference>
<name>A0A4U3L5U5_9BACT</name>
<keyword evidence="7 10" id="KW-0067">ATP-binding</keyword>
<keyword evidence="8 10" id="KW-0460">Magnesium</keyword>
<dbReference type="Gene3D" id="3.40.50.300">
    <property type="entry name" value="P-loop containing nucleotide triphosphate hydrolases"/>
    <property type="match status" value="1"/>
</dbReference>
<dbReference type="SUPFAM" id="SSF52540">
    <property type="entry name" value="P-loop containing nucleoside triphosphate hydrolases"/>
    <property type="match status" value="2"/>
</dbReference>
<keyword evidence="15" id="KW-1185">Reference proteome</keyword>
<dbReference type="GO" id="GO:0052381">
    <property type="term" value="F:tRNA dimethylallyltransferase activity"/>
    <property type="evidence" value="ECO:0007669"/>
    <property type="project" value="UniProtKB-UniRule"/>
</dbReference>
<organism evidence="14 15">
    <name type="scientific">Ilyomonas limi</name>
    <dbReference type="NCBI Taxonomy" id="2575867"/>
    <lineage>
        <taxon>Bacteria</taxon>
        <taxon>Pseudomonadati</taxon>
        <taxon>Bacteroidota</taxon>
        <taxon>Chitinophagia</taxon>
        <taxon>Chitinophagales</taxon>
        <taxon>Chitinophagaceae</taxon>
        <taxon>Ilyomonas</taxon>
    </lineage>
</organism>
<evidence type="ECO:0000313" key="15">
    <source>
        <dbReference type="Proteomes" id="UP000305848"/>
    </source>
</evidence>
<evidence type="ECO:0000256" key="12">
    <source>
        <dbReference type="RuleBase" id="RU003784"/>
    </source>
</evidence>
<feature type="region of interest" description="Interaction with substrate tRNA" evidence="10">
    <location>
        <begin position="39"/>
        <end position="42"/>
    </location>
</feature>
<dbReference type="AlphaFoldDB" id="A0A4U3L5U5"/>
<protein>
    <recommendedName>
        <fullName evidence="10">tRNA dimethylallyltransferase</fullName>
        <ecNumber evidence="10">2.5.1.75</ecNumber>
    </recommendedName>
    <alternativeName>
        <fullName evidence="10">Dimethylallyl diphosphate:tRNA dimethylallyltransferase</fullName>
        <shortName evidence="10">DMAPP:tRNA dimethylallyltransferase</shortName>
        <shortName evidence="10">DMATase</shortName>
    </alternativeName>
    <alternativeName>
        <fullName evidence="10">Isopentenyl-diphosphate:tRNA isopentenyltransferase</fullName>
        <shortName evidence="10">IPP transferase</shortName>
        <shortName evidence="10">IPPT</shortName>
        <shortName evidence="10">IPTase</shortName>
    </alternativeName>
</protein>
<comment type="cofactor">
    <cofactor evidence="1 10">
        <name>Mg(2+)</name>
        <dbReference type="ChEBI" id="CHEBI:18420"/>
    </cofactor>
</comment>
<dbReference type="InterPro" id="IPR018022">
    <property type="entry name" value="IPT"/>
</dbReference>
<sequence length="304" mass="34796">MNNQQAHTIIIIAGPTAVGKTGVAIQLAQHFNTSIISADSRQCFRELNIGVAKPTPAQLAAVKHYFINTYSIDEEVTAATFEQYALDATQTIFKYSPIAVMAGGTGLYIKAFCDGLDEMPAIPAHIRQQIITAYEQQGIAFLQEELAQKDPVFWQTAEQQNQQRLMRALEVLYATGKSITTYRNNTPVNRSFNIIKIGLELPREILYQHINYRVDEMIREGLIAEVNNLLPYQRLNALQTVGYKELFDYFNNNISLQKAIENIKQNTRHYAKRQMTWFKKNKDFTWFAPDDYNNIIKYILDKVA</sequence>
<comment type="subunit">
    <text evidence="10">Monomer.</text>
</comment>
<dbReference type="NCBIfam" id="TIGR00174">
    <property type="entry name" value="miaA"/>
    <property type="match status" value="1"/>
</dbReference>
<evidence type="ECO:0000256" key="10">
    <source>
        <dbReference type="HAMAP-Rule" id="MF_00185"/>
    </source>
</evidence>
<evidence type="ECO:0000256" key="3">
    <source>
        <dbReference type="ARBA" id="ARBA00005842"/>
    </source>
</evidence>
<dbReference type="Proteomes" id="UP000305848">
    <property type="component" value="Unassembled WGS sequence"/>
</dbReference>
<evidence type="ECO:0000256" key="9">
    <source>
        <dbReference type="ARBA" id="ARBA00049563"/>
    </source>
</evidence>
<dbReference type="GO" id="GO:0006400">
    <property type="term" value="P:tRNA modification"/>
    <property type="evidence" value="ECO:0007669"/>
    <property type="project" value="TreeGrafter"/>
</dbReference>
<evidence type="ECO:0000256" key="5">
    <source>
        <dbReference type="ARBA" id="ARBA00022694"/>
    </source>
</evidence>
<feature type="site" description="Interaction with substrate tRNA" evidence="10">
    <location>
        <position position="105"/>
    </location>
</feature>
<evidence type="ECO:0000256" key="6">
    <source>
        <dbReference type="ARBA" id="ARBA00022741"/>
    </source>
</evidence>
<keyword evidence="4 10" id="KW-0808">Transferase</keyword>
<evidence type="ECO:0000256" key="8">
    <source>
        <dbReference type="ARBA" id="ARBA00022842"/>
    </source>
</evidence>
<evidence type="ECO:0000313" key="14">
    <source>
        <dbReference type="EMBL" id="TKK69769.1"/>
    </source>
</evidence>
<keyword evidence="6 10" id="KW-0547">Nucleotide-binding</keyword>
<reference evidence="14 15" key="1">
    <citation type="submission" date="2019-05" db="EMBL/GenBank/DDBJ databases">
        <title>Panacibacter sp. strain 17mud1-8 Genome sequencing and assembly.</title>
        <authorList>
            <person name="Chhetri G."/>
        </authorList>
    </citation>
    <scope>NUCLEOTIDE SEQUENCE [LARGE SCALE GENOMIC DNA]</scope>
    <source>
        <strain evidence="14 15">17mud1-8</strain>
    </source>
</reference>
<dbReference type="RefSeq" id="WP_137260990.1">
    <property type="nucleotide sequence ID" value="NZ_SZQL01000004.1"/>
</dbReference>
<feature type="binding site" evidence="10">
    <location>
        <begin position="14"/>
        <end position="21"/>
    </location>
    <ligand>
        <name>ATP</name>
        <dbReference type="ChEBI" id="CHEBI:30616"/>
    </ligand>
</feature>
<dbReference type="Pfam" id="PF01715">
    <property type="entry name" value="IPPT"/>
    <property type="match status" value="1"/>
</dbReference>
<proteinExistence type="inferred from homology"/>
<dbReference type="InterPro" id="IPR039657">
    <property type="entry name" value="Dimethylallyltransferase"/>
</dbReference>
<evidence type="ECO:0000256" key="13">
    <source>
        <dbReference type="RuleBase" id="RU003785"/>
    </source>
</evidence>
<feature type="site" description="Interaction with substrate tRNA" evidence="10">
    <location>
        <position position="127"/>
    </location>
</feature>
<evidence type="ECO:0000256" key="2">
    <source>
        <dbReference type="ARBA" id="ARBA00003213"/>
    </source>
</evidence>
<keyword evidence="5 10" id="KW-0819">tRNA processing</keyword>
<dbReference type="PANTHER" id="PTHR11088">
    <property type="entry name" value="TRNA DIMETHYLALLYLTRANSFERASE"/>
    <property type="match status" value="1"/>
</dbReference>
<dbReference type="InterPro" id="IPR027417">
    <property type="entry name" value="P-loop_NTPase"/>
</dbReference>
<dbReference type="HAMAP" id="MF_00185">
    <property type="entry name" value="IPP_trans"/>
    <property type="match status" value="1"/>
</dbReference>
<evidence type="ECO:0000256" key="7">
    <source>
        <dbReference type="ARBA" id="ARBA00022840"/>
    </source>
</evidence>
<comment type="caution">
    <text evidence="14">The sequence shown here is derived from an EMBL/GenBank/DDBJ whole genome shotgun (WGS) entry which is preliminary data.</text>
</comment>